<proteinExistence type="predicted"/>
<accession>A0A0K2VYK9</accession>
<dbReference type="AlphaFoldDB" id="A0A0K2VYK9"/>
<sequence>MVLNLLECFLHFLRVVPRIAVGCACHLSVSISWSASLQTRAIEDGFRAPSQELPISPGGMSGRTEEAGPTGLGLLRQMEVSASRAATPLSPLATSPPRGGHKAGARLASPA</sequence>
<feature type="region of interest" description="Disordered" evidence="1">
    <location>
        <begin position="81"/>
        <end position="111"/>
    </location>
</feature>
<feature type="region of interest" description="Disordered" evidence="1">
    <location>
        <begin position="49"/>
        <end position="69"/>
    </location>
</feature>
<dbReference type="EMBL" id="CCND01000012">
    <property type="protein sequence ID" value="CDX56950.1"/>
    <property type="molecule type" value="Genomic_DNA"/>
</dbReference>
<reference evidence="3" key="1">
    <citation type="submission" date="2014-08" db="EMBL/GenBank/DDBJ databases">
        <authorList>
            <person name="Edwards T."/>
        </authorList>
    </citation>
    <scope>NUCLEOTIDE SEQUENCE [LARGE SCALE GENOMIC DNA]</scope>
</reference>
<evidence type="ECO:0000313" key="3">
    <source>
        <dbReference type="Proteomes" id="UP000182888"/>
    </source>
</evidence>
<evidence type="ECO:0000313" key="2">
    <source>
        <dbReference type="EMBL" id="CDX56950.1"/>
    </source>
</evidence>
<name>A0A0K2VYK9_MESPL</name>
<evidence type="ECO:0000256" key="1">
    <source>
        <dbReference type="SAM" id="MobiDB-lite"/>
    </source>
</evidence>
<gene>
    <name evidence="2" type="ORF">MPL1032_20813</name>
</gene>
<protein>
    <submittedName>
        <fullName evidence="2">Uncharacterized protein</fullName>
    </submittedName>
</protein>
<dbReference type="Proteomes" id="UP000182888">
    <property type="component" value="Unassembled WGS sequence"/>
</dbReference>
<organism evidence="2 3">
    <name type="scientific">Mesorhizobium plurifarium</name>
    <dbReference type="NCBI Taxonomy" id="69974"/>
    <lineage>
        <taxon>Bacteria</taxon>
        <taxon>Pseudomonadati</taxon>
        <taxon>Pseudomonadota</taxon>
        <taxon>Alphaproteobacteria</taxon>
        <taxon>Hyphomicrobiales</taxon>
        <taxon>Phyllobacteriaceae</taxon>
        <taxon>Mesorhizobium</taxon>
    </lineage>
</organism>